<comment type="caution">
    <text evidence="1">The sequence shown here is derived from an EMBL/GenBank/DDBJ whole genome shotgun (WGS) entry which is preliminary data.</text>
</comment>
<dbReference type="RefSeq" id="WP_103161602.1">
    <property type="nucleotide sequence ID" value="NZ_BKAW01000019.1"/>
</dbReference>
<organism evidence="1 2">
    <name type="scientific">Staphylococcus ureilyticus</name>
    <name type="common">Staphylococcus cohnii subsp. urealyticus</name>
    <dbReference type="NCBI Taxonomy" id="94138"/>
    <lineage>
        <taxon>Bacteria</taxon>
        <taxon>Bacillati</taxon>
        <taxon>Bacillota</taxon>
        <taxon>Bacilli</taxon>
        <taxon>Bacillales</taxon>
        <taxon>Staphylococcaceae</taxon>
        <taxon>Staphylococcus</taxon>
        <taxon>Staphylococcus cohnii species complex</taxon>
    </lineage>
</organism>
<protein>
    <submittedName>
        <fullName evidence="1">Uncharacterized protein</fullName>
    </submittedName>
</protein>
<accession>A0AB34AMC9</accession>
<gene>
    <name evidence="1" type="ORF">SCO02_24580</name>
</gene>
<evidence type="ECO:0000313" key="1">
    <source>
        <dbReference type="EMBL" id="GEQ04017.1"/>
    </source>
</evidence>
<dbReference type="Proteomes" id="UP000321839">
    <property type="component" value="Unassembled WGS sequence"/>
</dbReference>
<name>A0AB34AMC9_STAUR</name>
<keyword evidence="2" id="KW-1185">Reference proteome</keyword>
<dbReference type="EMBL" id="BKAW01000019">
    <property type="protein sequence ID" value="GEQ04017.1"/>
    <property type="molecule type" value="Genomic_DNA"/>
</dbReference>
<dbReference type="AlphaFoldDB" id="A0AB34AMC9"/>
<proteinExistence type="predicted"/>
<evidence type="ECO:0000313" key="2">
    <source>
        <dbReference type="Proteomes" id="UP000321839"/>
    </source>
</evidence>
<reference evidence="1 2" key="1">
    <citation type="submission" date="2019-07" db="EMBL/GenBank/DDBJ databases">
        <title>Whole genome shotgun sequence of Staphylococcus cohnii subsp. urealyticus NBRC 109766.</title>
        <authorList>
            <person name="Hosoyama A."/>
            <person name="Uohara A."/>
            <person name="Ohji S."/>
            <person name="Ichikawa N."/>
        </authorList>
    </citation>
    <scope>NUCLEOTIDE SEQUENCE [LARGE SCALE GENOMIC DNA]</scope>
    <source>
        <strain evidence="1 2">NBRC 109766</strain>
    </source>
</reference>
<sequence>MAQVTDITLVQAFEKLFISSKQKRIEQQSDGSYYVKHNGLARSHLISHLQGTKTIGIFSGDVYSKYLCFDIDTGSGSVAK</sequence>